<comment type="caution">
    <text evidence="3">The sequence shown here is derived from an EMBL/GenBank/DDBJ whole genome shotgun (WGS) entry which is preliminary data.</text>
</comment>
<dbReference type="PANTHER" id="PTHR37533">
    <property type="entry name" value="FLAGELLAR HOOK-LENGTH CONTROL PROTEIN"/>
    <property type="match status" value="1"/>
</dbReference>
<dbReference type="PANTHER" id="PTHR37533:SF2">
    <property type="entry name" value="FLAGELLAR HOOK-LENGTH CONTROL PROTEIN"/>
    <property type="match status" value="1"/>
</dbReference>
<dbReference type="RefSeq" id="WP_207541687.1">
    <property type="nucleotide sequence ID" value="NZ_JAFNAA010000003.1"/>
</dbReference>
<dbReference type="EMBL" id="JAFNAA010000003">
    <property type="protein sequence ID" value="MBO1107435.1"/>
    <property type="molecule type" value="Genomic_DNA"/>
</dbReference>
<keyword evidence="3" id="KW-0282">Flagellum</keyword>
<dbReference type="InterPro" id="IPR052563">
    <property type="entry name" value="FliK"/>
</dbReference>
<keyword evidence="3" id="KW-0966">Cell projection</keyword>
<feature type="compositionally biased region" description="Polar residues" evidence="1">
    <location>
        <begin position="37"/>
        <end position="48"/>
    </location>
</feature>
<gene>
    <name evidence="3" type="ORF">J2R62_04215</name>
</gene>
<evidence type="ECO:0000256" key="1">
    <source>
        <dbReference type="SAM" id="MobiDB-lite"/>
    </source>
</evidence>
<feature type="domain" description="Flagellar hook-length control protein-like C-terminal" evidence="2">
    <location>
        <begin position="282"/>
        <end position="364"/>
    </location>
</feature>
<feature type="compositionally biased region" description="Basic and acidic residues" evidence="1">
    <location>
        <begin position="59"/>
        <end position="83"/>
    </location>
</feature>
<proteinExistence type="predicted"/>
<evidence type="ECO:0000313" key="4">
    <source>
        <dbReference type="Proteomes" id="UP000664658"/>
    </source>
</evidence>
<feature type="region of interest" description="Disordered" evidence="1">
    <location>
        <begin position="356"/>
        <end position="392"/>
    </location>
</feature>
<accession>A0A8I1W7E1</accession>
<dbReference type="InterPro" id="IPR021136">
    <property type="entry name" value="Flagellar_hook_control-like_C"/>
</dbReference>
<dbReference type="AlphaFoldDB" id="A0A8I1W7E1"/>
<dbReference type="InterPro" id="IPR038610">
    <property type="entry name" value="FliK-like_C_sf"/>
</dbReference>
<keyword evidence="3" id="KW-0969">Cilium</keyword>
<feature type="region of interest" description="Disordered" evidence="1">
    <location>
        <begin position="166"/>
        <end position="190"/>
    </location>
</feature>
<evidence type="ECO:0000313" key="3">
    <source>
        <dbReference type="EMBL" id="MBO1107435.1"/>
    </source>
</evidence>
<dbReference type="Gene3D" id="3.30.750.140">
    <property type="match status" value="1"/>
</dbReference>
<name>A0A8I1W7E1_PLESH</name>
<evidence type="ECO:0000259" key="2">
    <source>
        <dbReference type="Pfam" id="PF02120"/>
    </source>
</evidence>
<feature type="compositionally biased region" description="Low complexity" evidence="1">
    <location>
        <begin position="7"/>
        <end position="25"/>
    </location>
</feature>
<dbReference type="Proteomes" id="UP000664658">
    <property type="component" value="Unassembled WGS sequence"/>
</dbReference>
<feature type="compositionally biased region" description="Low complexity" evidence="1">
    <location>
        <begin position="358"/>
        <end position="376"/>
    </location>
</feature>
<feature type="region of interest" description="Disordered" evidence="1">
    <location>
        <begin position="1"/>
        <end position="108"/>
    </location>
</feature>
<organism evidence="3 4">
    <name type="scientific">Plesiomonas shigelloides</name>
    <name type="common">Aeromonas shigelloides</name>
    <dbReference type="NCBI Taxonomy" id="703"/>
    <lineage>
        <taxon>Bacteria</taxon>
        <taxon>Pseudomonadati</taxon>
        <taxon>Pseudomonadota</taxon>
        <taxon>Gammaproteobacteria</taxon>
        <taxon>Enterobacterales</taxon>
        <taxon>Enterobacteriaceae</taxon>
        <taxon>Plesiomonas</taxon>
    </lineage>
</organism>
<dbReference type="CDD" id="cd17470">
    <property type="entry name" value="T3SS_Flik_C"/>
    <property type="match status" value="1"/>
</dbReference>
<sequence>MQLTQLTSAPSSASRTGASSATGSSVQPAANKADGHSFSQSLNGSNSAHDQRPTGAADNKTESKTDSRDDIKSAQHADTEAHAHAGAPSKDAGKEDKAASESAQSTATTGQADLAQQIAYLLQTQQALDPQTLRQGFANGAALNGASEMPLTAALTGLAGNNLLRGNGKSESPVHDIPAPADQRASNADSTRPAVAAAATAIPLTEGDLSALASALSDKNVTAPVVAMSQQGLNAITAKSPTAMAASAQPSAADAMNTPSPTLALDINKPQWGDALIEQLRQRIQVQAGNKLQHAQIRLDPPELGKLDISLRMDGDKLSVQFTAAHPQLREALLAGSDRLRQDFSQTQMNLIDVSVSGGQPQQGRQGQQEAAGHEGPVIRRASSQSTIPALSLPRQRAGFDSLV</sequence>
<protein>
    <submittedName>
        <fullName evidence="3">Flagellar hook-length control protein FliK</fullName>
    </submittedName>
</protein>
<reference evidence="3" key="1">
    <citation type="submission" date="2021-03" db="EMBL/GenBank/DDBJ databases">
        <title>Plesiomonas shigelloides zfcc0051, isolated from zebrafish feces.</title>
        <authorList>
            <person name="Vanderhoek Z."/>
            <person name="Gaulke C."/>
        </authorList>
    </citation>
    <scope>NUCLEOTIDE SEQUENCE</scope>
    <source>
        <strain evidence="3">Zfcc0051</strain>
    </source>
</reference>
<dbReference type="Pfam" id="PF02120">
    <property type="entry name" value="Flg_hook"/>
    <property type="match status" value="1"/>
</dbReference>